<evidence type="ECO:0000313" key="1">
    <source>
        <dbReference type="EMBL" id="CAG8785999.1"/>
    </source>
</evidence>
<name>A0ACA9RC25_9GLOM</name>
<accession>A0ACA9RC25</accession>
<dbReference type="Proteomes" id="UP000789920">
    <property type="component" value="Unassembled WGS sequence"/>
</dbReference>
<comment type="caution">
    <text evidence="1">The sequence shown here is derived from an EMBL/GenBank/DDBJ whole genome shotgun (WGS) entry which is preliminary data.</text>
</comment>
<keyword evidence="2" id="KW-1185">Reference proteome</keyword>
<feature type="non-terminal residue" evidence="1">
    <location>
        <position position="1"/>
    </location>
</feature>
<protein>
    <submittedName>
        <fullName evidence="1">19802_t:CDS:1</fullName>
    </submittedName>
</protein>
<gene>
    <name evidence="1" type="ORF">RPERSI_LOCUS18306</name>
</gene>
<reference evidence="1" key="1">
    <citation type="submission" date="2021-06" db="EMBL/GenBank/DDBJ databases">
        <authorList>
            <person name="Kallberg Y."/>
            <person name="Tangrot J."/>
            <person name="Rosling A."/>
        </authorList>
    </citation>
    <scope>NUCLEOTIDE SEQUENCE</scope>
    <source>
        <strain evidence="1">MA461A</strain>
    </source>
</reference>
<proteinExistence type="predicted"/>
<dbReference type="EMBL" id="CAJVQC010048277">
    <property type="protein sequence ID" value="CAG8785999.1"/>
    <property type="molecule type" value="Genomic_DNA"/>
</dbReference>
<sequence length="242" mass="29509">KEKQQQITKLGNKQEELYEVTQKMKIEDEEPYKNLQEHTETSQEEKKKEEQAKRQEEDVEMDRKESKQGSTLEEKERQKRRKSEIEEEIDIKREIKGKQRKYNEEYLRERNNASENKEKEYEEEKNKAKIVKDCHETDKRSDNRKYLTIWDLSTNINKKELEYICRKFKEAQIVRIKRSKFKTFAVVTKGEEDHEAREKQKKYTAKLTELPENALEILLLRSLKRMETKEEQQQSFLKQKEK</sequence>
<evidence type="ECO:0000313" key="2">
    <source>
        <dbReference type="Proteomes" id="UP000789920"/>
    </source>
</evidence>
<organism evidence="1 2">
    <name type="scientific">Racocetra persica</name>
    <dbReference type="NCBI Taxonomy" id="160502"/>
    <lineage>
        <taxon>Eukaryota</taxon>
        <taxon>Fungi</taxon>
        <taxon>Fungi incertae sedis</taxon>
        <taxon>Mucoromycota</taxon>
        <taxon>Glomeromycotina</taxon>
        <taxon>Glomeromycetes</taxon>
        <taxon>Diversisporales</taxon>
        <taxon>Gigasporaceae</taxon>
        <taxon>Racocetra</taxon>
    </lineage>
</organism>